<dbReference type="AlphaFoldDB" id="W9QLY0"/>
<evidence type="ECO:0000313" key="1">
    <source>
        <dbReference type="EMBL" id="EXB31266.1"/>
    </source>
</evidence>
<protein>
    <submittedName>
        <fullName evidence="1">Uncharacterized protein</fullName>
    </submittedName>
</protein>
<sequence length="118" mass="12954">MTHKANQQIRLKYLKKEVTRWKSWYQVKPLVEGWSAWSQDCGLVRLRLGFASFSTFFLESGGSLLILRLLGFVPLVKAKQGVGSGRGLDLGVGCLLCCKSHHRETKAASGGCAPLGAF</sequence>
<organism evidence="1 2">
    <name type="scientific">Morus notabilis</name>
    <dbReference type="NCBI Taxonomy" id="981085"/>
    <lineage>
        <taxon>Eukaryota</taxon>
        <taxon>Viridiplantae</taxon>
        <taxon>Streptophyta</taxon>
        <taxon>Embryophyta</taxon>
        <taxon>Tracheophyta</taxon>
        <taxon>Spermatophyta</taxon>
        <taxon>Magnoliopsida</taxon>
        <taxon>eudicotyledons</taxon>
        <taxon>Gunneridae</taxon>
        <taxon>Pentapetalae</taxon>
        <taxon>rosids</taxon>
        <taxon>fabids</taxon>
        <taxon>Rosales</taxon>
        <taxon>Moraceae</taxon>
        <taxon>Moreae</taxon>
        <taxon>Morus</taxon>
    </lineage>
</organism>
<evidence type="ECO:0000313" key="2">
    <source>
        <dbReference type="Proteomes" id="UP000030645"/>
    </source>
</evidence>
<keyword evidence="2" id="KW-1185">Reference proteome</keyword>
<dbReference type="EMBL" id="KE343505">
    <property type="protein sequence ID" value="EXB31266.1"/>
    <property type="molecule type" value="Genomic_DNA"/>
</dbReference>
<dbReference type="Proteomes" id="UP000030645">
    <property type="component" value="Unassembled WGS sequence"/>
</dbReference>
<accession>W9QLY0</accession>
<gene>
    <name evidence="1" type="ORF">L484_014750</name>
</gene>
<reference evidence="2" key="1">
    <citation type="submission" date="2013-01" db="EMBL/GenBank/DDBJ databases">
        <title>Draft Genome Sequence of a Mulberry Tree, Morus notabilis C.K. Schneid.</title>
        <authorList>
            <person name="He N."/>
            <person name="Zhao S."/>
        </authorList>
    </citation>
    <scope>NUCLEOTIDE SEQUENCE</scope>
</reference>
<name>W9QLY0_9ROSA</name>
<proteinExistence type="predicted"/>